<accession>A0ABT0ZS31</accession>
<keyword evidence="9" id="KW-1185">Reference proteome</keyword>
<dbReference type="InterPro" id="IPR013689">
    <property type="entry name" value="RNA_helicase_ATP-dep_HrpB_C"/>
</dbReference>
<dbReference type="SUPFAM" id="SSF52540">
    <property type="entry name" value="P-loop containing nucleoside triphosphate hydrolases"/>
    <property type="match status" value="1"/>
</dbReference>
<feature type="domain" description="Helicase ATP-binding" evidence="6">
    <location>
        <begin position="18"/>
        <end position="179"/>
    </location>
</feature>
<keyword evidence="4" id="KW-0067">ATP-binding</keyword>
<dbReference type="Gene3D" id="3.40.50.300">
    <property type="entry name" value="P-loop containing nucleotide triphosphate hydrolases"/>
    <property type="match status" value="2"/>
</dbReference>
<sequence length="817" mass="85956">MPDDLPDLPVRAALGEVTGALAAHGAAVLVAPPGTGKTTLVPLALAAASEQRVVVAEPRRLATRAAAARMASLLGEAVGERVGYAVRGESRSSARTRIEVVTSGLLLRRLVADPELAGVGTVVLDECHERHLDADLLLALLLDARAGLRPELGLLATSATVAGERLAELLDPAGTAPVLRVSARTFPVDVQHLPPVRGEAVEACAARAVRAALADGDGDVLVFLPGVAEIRRTAAALGGLDVDVRPLHGRLPPAEQDAALRPGERRRVVLATAVAESSLTVPGVRAVVDAGLARVPRTDHRRGLSGLVTVRVSAAVAEQRAGRAGREAPGRAYRCWPRGELLARYPEPEIRTADLTRLALDLACWGTPDGSALTWWDPPPAGPLAAGREVLRALGAVRDGRVTGRGRRMAGLGLHPRLARALLDGSAAVGTRTAAEVVALLDDDTLAAGAEVDAELGRLRSGGAPGSGRWRGEVGRLVRAVGAGAGARSEAGGRAGAAALVVAMAQPERLARRRSAGAPVYLMAGGTAAELPAGSALAGQEWLAVAVADRSPGAANARIRLAAAADRELAERAAPALLAEAEEVRWQDGDVLARRVRRLGAIELEQRRLPDPPRDAVRAAVLDGLRAEGLGLLRWSDTSRRLRDRLATLHRVLGEPWPDVSDAALLADPDRWWTGRLVGARSRADLARVDAGEVLRGLLDWRTAPRLDELAPERIAVPSGSRIALDWSGEQPVLPVRVQEAFGWTDSPTVADGRLPVLLHLLSPAGRPAAVTADLASFWATGYPQVRAELRGRYPKHDWPEDPLAAAPSRRPRRPRP</sequence>
<organism evidence="8 9">
    <name type="scientific">Pseudonocardia humida</name>
    <dbReference type="NCBI Taxonomy" id="2800819"/>
    <lineage>
        <taxon>Bacteria</taxon>
        <taxon>Bacillati</taxon>
        <taxon>Actinomycetota</taxon>
        <taxon>Actinomycetes</taxon>
        <taxon>Pseudonocardiales</taxon>
        <taxon>Pseudonocardiaceae</taxon>
        <taxon>Pseudonocardia</taxon>
    </lineage>
</organism>
<dbReference type="Pfam" id="PF00270">
    <property type="entry name" value="DEAD"/>
    <property type="match status" value="1"/>
</dbReference>
<reference evidence="8" key="1">
    <citation type="submission" date="2021-04" db="EMBL/GenBank/DDBJ databases">
        <title>Pseudonocardia sp. nov., isolated from sandy soil of mangrove forest.</title>
        <authorList>
            <person name="Zan Z."/>
            <person name="Huang R."/>
            <person name="Liu W."/>
        </authorList>
    </citation>
    <scope>NUCLEOTIDE SEQUENCE</scope>
    <source>
        <strain evidence="8">S2-4</strain>
    </source>
</reference>
<dbReference type="SMART" id="SM00487">
    <property type="entry name" value="DEXDc"/>
    <property type="match status" value="1"/>
</dbReference>
<feature type="domain" description="Helicase C-terminal" evidence="7">
    <location>
        <begin position="208"/>
        <end position="366"/>
    </location>
</feature>
<dbReference type="InterPro" id="IPR014001">
    <property type="entry name" value="Helicase_ATP-bd"/>
</dbReference>
<dbReference type="Pfam" id="PF08482">
    <property type="entry name" value="HrpB_C"/>
    <property type="match status" value="1"/>
</dbReference>
<feature type="region of interest" description="Disordered" evidence="5">
    <location>
        <begin position="797"/>
        <end position="817"/>
    </location>
</feature>
<dbReference type="Proteomes" id="UP001165283">
    <property type="component" value="Unassembled WGS sequence"/>
</dbReference>
<dbReference type="EMBL" id="JAGSOV010000003">
    <property type="protein sequence ID" value="MCO1653524.1"/>
    <property type="molecule type" value="Genomic_DNA"/>
</dbReference>
<keyword evidence="3 8" id="KW-0347">Helicase</keyword>
<gene>
    <name evidence="8" type="primary">hrpB</name>
    <name evidence="8" type="ORF">KDL28_00495</name>
</gene>
<evidence type="ECO:0000256" key="3">
    <source>
        <dbReference type="ARBA" id="ARBA00022806"/>
    </source>
</evidence>
<dbReference type="SMART" id="SM00847">
    <property type="entry name" value="HA2"/>
    <property type="match status" value="1"/>
</dbReference>
<dbReference type="PANTHER" id="PTHR43519">
    <property type="entry name" value="ATP-DEPENDENT RNA HELICASE HRPB"/>
    <property type="match status" value="1"/>
</dbReference>
<dbReference type="Pfam" id="PF00271">
    <property type="entry name" value="Helicase_C"/>
    <property type="match status" value="1"/>
</dbReference>
<proteinExistence type="predicted"/>
<dbReference type="InterPro" id="IPR011545">
    <property type="entry name" value="DEAD/DEAH_box_helicase_dom"/>
</dbReference>
<dbReference type="InterPro" id="IPR001650">
    <property type="entry name" value="Helicase_C-like"/>
</dbReference>
<evidence type="ECO:0000256" key="5">
    <source>
        <dbReference type="SAM" id="MobiDB-lite"/>
    </source>
</evidence>
<dbReference type="PANTHER" id="PTHR43519:SF1">
    <property type="entry name" value="ATP-DEPENDENT RNA HELICASE HRPB"/>
    <property type="match status" value="1"/>
</dbReference>
<dbReference type="RefSeq" id="WP_256500502.1">
    <property type="nucleotide sequence ID" value="NZ_JAGSOV010000003.1"/>
</dbReference>
<evidence type="ECO:0000256" key="4">
    <source>
        <dbReference type="ARBA" id="ARBA00022840"/>
    </source>
</evidence>
<dbReference type="PROSITE" id="PS51194">
    <property type="entry name" value="HELICASE_CTER"/>
    <property type="match status" value="1"/>
</dbReference>
<keyword evidence="1" id="KW-0547">Nucleotide-binding</keyword>
<dbReference type="PIRSF" id="PIRSF005496">
    <property type="entry name" value="ATP_hel_hrpB"/>
    <property type="match status" value="1"/>
</dbReference>
<dbReference type="CDD" id="cd18791">
    <property type="entry name" value="SF2_C_RHA"/>
    <property type="match status" value="1"/>
</dbReference>
<comment type="caution">
    <text evidence="8">The sequence shown here is derived from an EMBL/GenBank/DDBJ whole genome shotgun (WGS) entry which is preliminary data.</text>
</comment>
<dbReference type="InterPro" id="IPR007502">
    <property type="entry name" value="Helicase-assoc_dom"/>
</dbReference>
<dbReference type="InterPro" id="IPR010225">
    <property type="entry name" value="HrpB"/>
</dbReference>
<dbReference type="Gene3D" id="1.20.120.1080">
    <property type="match status" value="1"/>
</dbReference>
<dbReference type="NCBIfam" id="TIGR01970">
    <property type="entry name" value="DEAH_box_HrpB"/>
    <property type="match status" value="1"/>
</dbReference>
<dbReference type="SMART" id="SM00490">
    <property type="entry name" value="HELICc"/>
    <property type="match status" value="1"/>
</dbReference>
<evidence type="ECO:0000313" key="9">
    <source>
        <dbReference type="Proteomes" id="UP001165283"/>
    </source>
</evidence>
<dbReference type="InterPro" id="IPR027417">
    <property type="entry name" value="P-loop_NTPase"/>
</dbReference>
<evidence type="ECO:0000259" key="7">
    <source>
        <dbReference type="PROSITE" id="PS51194"/>
    </source>
</evidence>
<name>A0ABT0ZS31_9PSEU</name>
<dbReference type="PROSITE" id="PS51192">
    <property type="entry name" value="HELICASE_ATP_BIND_1"/>
    <property type="match status" value="1"/>
</dbReference>
<evidence type="ECO:0000256" key="2">
    <source>
        <dbReference type="ARBA" id="ARBA00022801"/>
    </source>
</evidence>
<evidence type="ECO:0000313" key="8">
    <source>
        <dbReference type="EMBL" id="MCO1653524.1"/>
    </source>
</evidence>
<protein>
    <submittedName>
        <fullName evidence="8">ATP-dependent helicase HrpB</fullName>
    </submittedName>
</protein>
<evidence type="ECO:0000256" key="1">
    <source>
        <dbReference type="ARBA" id="ARBA00022741"/>
    </source>
</evidence>
<keyword evidence="2" id="KW-0378">Hydrolase</keyword>
<dbReference type="GO" id="GO:0004386">
    <property type="term" value="F:helicase activity"/>
    <property type="evidence" value="ECO:0007669"/>
    <property type="project" value="UniProtKB-KW"/>
</dbReference>
<evidence type="ECO:0000259" key="6">
    <source>
        <dbReference type="PROSITE" id="PS51192"/>
    </source>
</evidence>